<dbReference type="PANTHER" id="PTHR42720:SF1">
    <property type="entry name" value="GLYCEROL 3-PHOSPHATE OXIDASE"/>
    <property type="match status" value="1"/>
</dbReference>
<dbReference type="Gene3D" id="1.10.10.1100">
    <property type="entry name" value="BFD-like [2Fe-2S]-binding domain"/>
    <property type="match status" value="1"/>
</dbReference>
<dbReference type="Gene3D" id="3.30.9.10">
    <property type="entry name" value="D-Amino Acid Oxidase, subunit A, domain 2"/>
    <property type="match status" value="1"/>
</dbReference>
<dbReference type="Pfam" id="PF04324">
    <property type="entry name" value="Fer2_BFD"/>
    <property type="match status" value="1"/>
</dbReference>
<dbReference type="Gene3D" id="3.50.50.60">
    <property type="entry name" value="FAD/NAD(P)-binding domain"/>
    <property type="match status" value="1"/>
</dbReference>
<feature type="domain" description="FAD dependent oxidoreductase" evidence="1">
    <location>
        <begin position="3"/>
        <end position="352"/>
    </location>
</feature>
<dbReference type="AlphaFoldDB" id="A0A9D1E412"/>
<dbReference type="InterPro" id="IPR006076">
    <property type="entry name" value="FAD-dep_OxRdtase"/>
</dbReference>
<dbReference type="SUPFAM" id="SSF51905">
    <property type="entry name" value="FAD/NAD(P)-binding domain"/>
    <property type="match status" value="1"/>
</dbReference>
<dbReference type="InterPro" id="IPR007419">
    <property type="entry name" value="BFD-like_2Fe2S-bd_dom"/>
</dbReference>
<comment type="caution">
    <text evidence="3">The sequence shown here is derived from an EMBL/GenBank/DDBJ whole genome shotgun (WGS) entry which is preliminary data.</text>
</comment>
<reference evidence="3" key="2">
    <citation type="journal article" date="2021" name="PeerJ">
        <title>Extensive microbial diversity within the chicken gut microbiome revealed by metagenomics and culture.</title>
        <authorList>
            <person name="Gilroy R."/>
            <person name="Ravi A."/>
            <person name="Getino M."/>
            <person name="Pursley I."/>
            <person name="Horton D.L."/>
            <person name="Alikhan N.F."/>
            <person name="Baker D."/>
            <person name="Gharbi K."/>
            <person name="Hall N."/>
            <person name="Watson M."/>
            <person name="Adriaenssens E.M."/>
            <person name="Foster-Nyarko E."/>
            <person name="Jarju S."/>
            <person name="Secka A."/>
            <person name="Antonio M."/>
            <person name="Oren A."/>
            <person name="Chaudhuri R.R."/>
            <person name="La Ragione R."/>
            <person name="Hildebrand F."/>
            <person name="Pallen M.J."/>
        </authorList>
    </citation>
    <scope>NUCLEOTIDE SEQUENCE</scope>
    <source>
        <strain evidence="3">CHK121-14286</strain>
    </source>
</reference>
<reference evidence="3" key="1">
    <citation type="submission" date="2020-10" db="EMBL/GenBank/DDBJ databases">
        <authorList>
            <person name="Gilroy R."/>
        </authorList>
    </citation>
    <scope>NUCLEOTIDE SEQUENCE</scope>
    <source>
        <strain evidence="3">CHK121-14286</strain>
    </source>
</reference>
<evidence type="ECO:0000259" key="1">
    <source>
        <dbReference type="Pfam" id="PF01266"/>
    </source>
</evidence>
<dbReference type="Pfam" id="PF01266">
    <property type="entry name" value="DAO"/>
    <property type="match status" value="1"/>
</dbReference>
<dbReference type="SUPFAM" id="SSF54373">
    <property type="entry name" value="FAD-linked reductases, C-terminal domain"/>
    <property type="match status" value="1"/>
</dbReference>
<name>A0A9D1E412_9BACT</name>
<organism evidence="3 4">
    <name type="scientific">Candidatus Fimimonas gallinarum</name>
    <dbReference type="NCBI Taxonomy" id="2840821"/>
    <lineage>
        <taxon>Bacteria</taxon>
        <taxon>Pseudomonadati</taxon>
        <taxon>Myxococcota</taxon>
        <taxon>Myxococcia</taxon>
        <taxon>Myxococcales</taxon>
        <taxon>Cystobacterineae</taxon>
        <taxon>Myxococcaceae</taxon>
        <taxon>Myxococcaceae incertae sedis</taxon>
        <taxon>Candidatus Fimimonas</taxon>
    </lineage>
</organism>
<sequence length="476" mass="51838">MKDVIVIGGGIVGCSVARELSRYKTEILVLERGNDVSVGTTKANSGIVHGGYDAMPGTLKAHYNILGNKMFDKLAEELEFPFRRNGSMVLCFDESQKGKLQELYDRGIKNGVPDMYIIEGNDKIRAMEPYVSEKAVAALVVPNGGIASPYEMAVAYAENAAENGVEFRFLSEVVSVKKQGDVFDVECADGSVHQAKVVINCAGVYADKINNMICPEKMHITARKGDYVLMDKTCGYLASHTLFQLPTNMGKGVLVTPTTHGNILVGPTATDVEDKDDVSTTADELNSAFNRGLITEPSLSRRNIITQFSGLRAHLDTDDFVVGESSVRNFYNIAGIESPGLTCAPAIAVDIATQVATRLSLKNKLHFEAKRKAIPHFATMSNVEREKLIERNPLYGKIVCRCEMVTEGEIVEAIRRPVGAKDLDGVKRRTRAGMGRCQAGFCTPRIMEILARELGCDMQDITKGGGKSNVVVGRTK</sequence>
<dbReference type="PANTHER" id="PTHR42720">
    <property type="entry name" value="GLYCEROL-3-PHOSPHATE DEHYDROGENASE"/>
    <property type="match status" value="1"/>
</dbReference>
<dbReference type="CDD" id="cd19946">
    <property type="entry name" value="GlpA-like_Fer2_BFD-like"/>
    <property type="match status" value="1"/>
</dbReference>
<proteinExistence type="predicted"/>
<dbReference type="Proteomes" id="UP000824200">
    <property type="component" value="Unassembled WGS sequence"/>
</dbReference>
<evidence type="ECO:0000313" key="3">
    <source>
        <dbReference type="EMBL" id="HIR66103.1"/>
    </source>
</evidence>
<gene>
    <name evidence="3" type="ORF">IAC95_04420</name>
</gene>
<dbReference type="EMBL" id="DVHL01000036">
    <property type="protein sequence ID" value="HIR66103.1"/>
    <property type="molecule type" value="Genomic_DNA"/>
</dbReference>
<dbReference type="InterPro" id="IPR036188">
    <property type="entry name" value="FAD/NAD-bd_sf"/>
</dbReference>
<feature type="domain" description="BFD-like [2Fe-2S]-binding" evidence="2">
    <location>
        <begin position="398"/>
        <end position="452"/>
    </location>
</feature>
<evidence type="ECO:0000259" key="2">
    <source>
        <dbReference type="Pfam" id="PF04324"/>
    </source>
</evidence>
<accession>A0A9D1E412</accession>
<protein>
    <submittedName>
        <fullName evidence="3">NAD(P)/FAD-dependent oxidoreductase</fullName>
    </submittedName>
</protein>
<dbReference type="InterPro" id="IPR041854">
    <property type="entry name" value="BFD-like_2Fe2S-bd_dom_sf"/>
</dbReference>
<evidence type="ECO:0000313" key="4">
    <source>
        <dbReference type="Proteomes" id="UP000824200"/>
    </source>
</evidence>
<dbReference type="InterPro" id="IPR052745">
    <property type="entry name" value="G3P_Oxidase/Oxidoreductase"/>
</dbReference>